<dbReference type="PANTHER" id="PTHR11461:SF203">
    <property type="entry name" value="SERPIN-Z12-RELATED"/>
    <property type="match status" value="1"/>
</dbReference>
<feature type="domain" description="Serpin" evidence="4">
    <location>
        <begin position="177"/>
        <end position="552"/>
    </location>
</feature>
<proteinExistence type="inferred from homology"/>
<organism evidence="5 6">
    <name type="scientific">Urochloa decumbens</name>
    <dbReference type="NCBI Taxonomy" id="240449"/>
    <lineage>
        <taxon>Eukaryota</taxon>
        <taxon>Viridiplantae</taxon>
        <taxon>Streptophyta</taxon>
        <taxon>Embryophyta</taxon>
        <taxon>Tracheophyta</taxon>
        <taxon>Spermatophyta</taxon>
        <taxon>Magnoliopsida</taxon>
        <taxon>Liliopsida</taxon>
        <taxon>Poales</taxon>
        <taxon>Poaceae</taxon>
        <taxon>PACMAD clade</taxon>
        <taxon>Panicoideae</taxon>
        <taxon>Panicodae</taxon>
        <taxon>Paniceae</taxon>
        <taxon>Melinidinae</taxon>
        <taxon>Urochloa</taxon>
    </lineage>
</organism>
<dbReference type="SUPFAM" id="SSF56574">
    <property type="entry name" value="Serpins"/>
    <property type="match status" value="1"/>
</dbReference>
<dbReference type="InterPro" id="IPR023796">
    <property type="entry name" value="Serpin_dom"/>
</dbReference>
<feature type="region of interest" description="Disordered" evidence="3">
    <location>
        <begin position="1"/>
        <end position="45"/>
    </location>
</feature>
<sequence length="555" mass="58381">MSSPPRRDGRPETGVDGWTPVATRASSLGNDDGAPARDANTGQGFGTGNLNLMSFGATPPEPWFAFAPPHPWAPALHRHGQHAPVLAPPPGHPVPWGAPVFANPFDDPCLALNVPWRPPGEVPFGGYVVGGTAATKRGGGGEPDVLFPGGGGGGRPVPTVVAVSEPDLDADGGAPCLPLARQVGLRAAGGGKARNFLFSPLSFHAAFALVAAGARGETRRELLGFLGSSSLDELHRARATALLPTLRDDVAPQTSFACGVWVDQNRALTPEFMDTAASRYAAVAEPADFFSEPELSRLRVNTFVSDATKGRITDVLPPGSVDSSTVLVLANALYFKGKWARPFDPPSRTFPAPFHLPGGGTVAAPFMTTSLFREQLVAVFPGFKALKLPYKSDGARQAAAFYMLLLLPDGEALEIGDLYDKAVSTPGFIRKHTPAKEVPVGRFMVPKFKFTFEFEATEDMKKLGVTRAFGGGDFSGMVAGGNGLSISGVYHKATIEVDELGTVAAAATAVVISQCLRIGPPPVDFVADRPFLFAIVEERSGVVMFLGHVVNPLAE</sequence>
<dbReference type="PROSITE" id="PS00284">
    <property type="entry name" value="SERPIN"/>
    <property type="match status" value="1"/>
</dbReference>
<reference evidence="6" key="1">
    <citation type="submission" date="2024-06" db="EMBL/GenBank/DDBJ databases">
        <authorList>
            <person name="Ryan C."/>
        </authorList>
    </citation>
    <scope>NUCLEOTIDE SEQUENCE [LARGE SCALE GENOMIC DNA]</scope>
</reference>
<dbReference type="AlphaFoldDB" id="A0ABC8YUP8"/>
<accession>A0ABC8YUP8</accession>
<evidence type="ECO:0000259" key="4">
    <source>
        <dbReference type="SMART" id="SM00093"/>
    </source>
</evidence>
<dbReference type="Proteomes" id="UP001497457">
    <property type="component" value="Chromosome 17b"/>
</dbReference>
<name>A0ABC8YUP8_9POAL</name>
<dbReference type="InterPro" id="IPR023795">
    <property type="entry name" value="Serpin_CS"/>
</dbReference>
<feature type="compositionally biased region" description="Basic and acidic residues" evidence="3">
    <location>
        <begin position="1"/>
        <end position="13"/>
    </location>
</feature>
<dbReference type="Gene3D" id="2.30.39.10">
    <property type="entry name" value="Alpha-1-antitrypsin, domain 1"/>
    <property type="match status" value="1"/>
</dbReference>
<evidence type="ECO:0000256" key="3">
    <source>
        <dbReference type="SAM" id="MobiDB-lite"/>
    </source>
</evidence>
<dbReference type="InterPro" id="IPR036186">
    <property type="entry name" value="Serpin_sf"/>
</dbReference>
<dbReference type="PANTHER" id="PTHR11461">
    <property type="entry name" value="SERINE PROTEASE INHIBITOR, SERPIN"/>
    <property type="match status" value="1"/>
</dbReference>
<evidence type="ECO:0000256" key="2">
    <source>
        <dbReference type="RuleBase" id="RU000411"/>
    </source>
</evidence>
<gene>
    <name evidence="5" type="ORF">URODEC1_LOCUS38445</name>
</gene>
<evidence type="ECO:0000256" key="1">
    <source>
        <dbReference type="ARBA" id="ARBA00009500"/>
    </source>
</evidence>
<dbReference type="InterPro" id="IPR042185">
    <property type="entry name" value="Serpin_sf_2"/>
</dbReference>
<dbReference type="Pfam" id="PF00079">
    <property type="entry name" value="Serpin"/>
    <property type="match status" value="1"/>
</dbReference>
<evidence type="ECO:0000313" key="5">
    <source>
        <dbReference type="EMBL" id="CAL4950553.1"/>
    </source>
</evidence>
<protein>
    <recommendedName>
        <fullName evidence="4">Serpin domain-containing protein</fullName>
    </recommendedName>
</protein>
<keyword evidence="6" id="KW-1185">Reference proteome</keyword>
<dbReference type="Gene3D" id="3.30.497.10">
    <property type="entry name" value="Antithrombin, subunit I, domain 2"/>
    <property type="match status" value="1"/>
</dbReference>
<dbReference type="InterPro" id="IPR000215">
    <property type="entry name" value="Serpin_fam"/>
</dbReference>
<dbReference type="EMBL" id="OZ075127">
    <property type="protein sequence ID" value="CAL4950553.1"/>
    <property type="molecule type" value="Genomic_DNA"/>
</dbReference>
<comment type="similarity">
    <text evidence="1 2">Belongs to the serpin family.</text>
</comment>
<evidence type="ECO:0000313" key="6">
    <source>
        <dbReference type="Proteomes" id="UP001497457"/>
    </source>
</evidence>
<reference evidence="5 6" key="2">
    <citation type="submission" date="2024-10" db="EMBL/GenBank/DDBJ databases">
        <authorList>
            <person name="Ryan C."/>
        </authorList>
    </citation>
    <scope>NUCLEOTIDE SEQUENCE [LARGE SCALE GENOMIC DNA]</scope>
</reference>
<dbReference type="InterPro" id="IPR042178">
    <property type="entry name" value="Serpin_sf_1"/>
</dbReference>
<dbReference type="SMART" id="SM00093">
    <property type="entry name" value="SERPIN"/>
    <property type="match status" value="1"/>
</dbReference>
<dbReference type="CDD" id="cd02043">
    <property type="entry name" value="serpinP_plants"/>
    <property type="match status" value="1"/>
</dbReference>